<dbReference type="SUPFAM" id="SSF55347">
    <property type="entry name" value="Glyceraldehyde-3-phosphate dehydrogenase-like, C-terminal domain"/>
    <property type="match status" value="1"/>
</dbReference>
<feature type="region of interest" description="Disordered" evidence="3">
    <location>
        <begin position="1"/>
        <end position="21"/>
    </location>
</feature>
<evidence type="ECO:0000259" key="4">
    <source>
        <dbReference type="Pfam" id="PF01408"/>
    </source>
</evidence>
<dbReference type="Gene3D" id="3.30.360.10">
    <property type="entry name" value="Dihydrodipicolinate Reductase, domain 2"/>
    <property type="match status" value="1"/>
</dbReference>
<feature type="domain" description="GFO/IDH/MocA-like oxidoreductase" evidence="5">
    <location>
        <begin position="176"/>
        <end position="296"/>
    </location>
</feature>
<evidence type="ECO:0000259" key="5">
    <source>
        <dbReference type="Pfam" id="PF22725"/>
    </source>
</evidence>
<keyword evidence="2" id="KW-0560">Oxidoreductase</keyword>
<dbReference type="GO" id="GO:0016491">
    <property type="term" value="F:oxidoreductase activity"/>
    <property type="evidence" value="ECO:0007669"/>
    <property type="project" value="UniProtKB-KW"/>
</dbReference>
<evidence type="ECO:0000256" key="2">
    <source>
        <dbReference type="ARBA" id="ARBA00023002"/>
    </source>
</evidence>
<reference evidence="6" key="2">
    <citation type="submission" date="2023-03" db="EMBL/GenBank/DDBJ databases">
        <authorList>
            <person name="Inwood S.N."/>
            <person name="Skelly J.G."/>
            <person name="Guhlin J."/>
            <person name="Harrop T.W.R."/>
            <person name="Goldson S.G."/>
            <person name="Dearden P.K."/>
        </authorList>
    </citation>
    <scope>NUCLEOTIDE SEQUENCE</scope>
    <source>
        <strain evidence="6">Lincoln</strain>
        <tissue evidence="6">Whole body</tissue>
    </source>
</reference>
<accession>A0AA39KMM3</accession>
<evidence type="ECO:0008006" key="8">
    <source>
        <dbReference type="Google" id="ProtNLM"/>
    </source>
</evidence>
<organism evidence="6 7">
    <name type="scientific">Microctonus hyperodae</name>
    <name type="common">Parasitoid wasp</name>
    <dbReference type="NCBI Taxonomy" id="165561"/>
    <lineage>
        <taxon>Eukaryota</taxon>
        <taxon>Metazoa</taxon>
        <taxon>Ecdysozoa</taxon>
        <taxon>Arthropoda</taxon>
        <taxon>Hexapoda</taxon>
        <taxon>Insecta</taxon>
        <taxon>Pterygota</taxon>
        <taxon>Neoptera</taxon>
        <taxon>Endopterygota</taxon>
        <taxon>Hymenoptera</taxon>
        <taxon>Apocrita</taxon>
        <taxon>Ichneumonoidea</taxon>
        <taxon>Braconidae</taxon>
        <taxon>Euphorinae</taxon>
        <taxon>Microctonus</taxon>
    </lineage>
</organism>
<dbReference type="PANTHER" id="PTHR42840:SF3">
    <property type="entry name" value="BINDING ROSSMANN FOLD OXIDOREDUCTASE, PUTATIVE (AFU_ORTHOLOGUE AFUA_2G10240)-RELATED"/>
    <property type="match status" value="1"/>
</dbReference>
<dbReference type="Pfam" id="PF22725">
    <property type="entry name" value="GFO_IDH_MocA_C3"/>
    <property type="match status" value="1"/>
</dbReference>
<evidence type="ECO:0000313" key="6">
    <source>
        <dbReference type="EMBL" id="KAK0166947.1"/>
    </source>
</evidence>
<evidence type="ECO:0000256" key="3">
    <source>
        <dbReference type="SAM" id="MobiDB-lite"/>
    </source>
</evidence>
<sequence>MATLKFKEASPYTKPRPQPPPEDYLYKLHEDDLAFKNNTADNVVINIAIFGIGRAGTIHLSNIVRNPRCKLLYIVDDIEANWAKMKKHFSLNDVIFLSSKQSDKVFSDPKVQAVVVASPTYTHEEIVIKSLAGKKAVFCEKPVAETRENTKKCFEAAKKAGKPLFTAFNRRFDPSFNALRQRVRNGEVGHVHTMKIISRDSPMPSIDYLRISGGIFHDCMVHDIDMMTWVLGEYPSSVAVQATANVPEIKAINDVDTVVATMKFPSGTLGMINLSRNACYGYDMRLEAFGPKGMVRVENEQPTHSVETMYGYRGPNTPPIYYSFASRFKLAYQYEMDHFLDIVLGKCETNVKPKEILAVSKIATACEESSRTGKMVELNWANEELPEIQ</sequence>
<dbReference type="EMBL" id="JAQQBR010001832">
    <property type="protein sequence ID" value="KAK0166947.1"/>
    <property type="molecule type" value="Genomic_DNA"/>
</dbReference>
<keyword evidence="7" id="KW-1185">Reference proteome</keyword>
<dbReference type="SUPFAM" id="SSF51735">
    <property type="entry name" value="NAD(P)-binding Rossmann-fold domains"/>
    <property type="match status" value="1"/>
</dbReference>
<dbReference type="GO" id="GO:0000166">
    <property type="term" value="F:nucleotide binding"/>
    <property type="evidence" value="ECO:0007669"/>
    <property type="project" value="InterPro"/>
</dbReference>
<dbReference type="InterPro" id="IPR055170">
    <property type="entry name" value="GFO_IDH_MocA-like_dom"/>
</dbReference>
<name>A0AA39KMM3_MICHY</name>
<dbReference type="AlphaFoldDB" id="A0AA39KMM3"/>
<dbReference type="PANTHER" id="PTHR42840">
    <property type="entry name" value="NAD(P)-BINDING ROSSMANN-FOLD SUPERFAMILY PROTEIN-RELATED"/>
    <property type="match status" value="1"/>
</dbReference>
<dbReference type="InterPro" id="IPR036291">
    <property type="entry name" value="NAD(P)-bd_dom_sf"/>
</dbReference>
<evidence type="ECO:0000256" key="1">
    <source>
        <dbReference type="ARBA" id="ARBA00010928"/>
    </source>
</evidence>
<comment type="similarity">
    <text evidence="1">Belongs to the Gfo/Idh/MocA family.</text>
</comment>
<protein>
    <recommendedName>
        <fullName evidence="8">Inositol 2-dehydrogenase</fullName>
    </recommendedName>
</protein>
<feature type="domain" description="Gfo/Idh/MocA-like oxidoreductase N-terminal" evidence="4">
    <location>
        <begin position="45"/>
        <end position="167"/>
    </location>
</feature>
<gene>
    <name evidence="6" type="ORF">PV327_004412</name>
</gene>
<dbReference type="Gene3D" id="3.40.50.720">
    <property type="entry name" value="NAD(P)-binding Rossmann-like Domain"/>
    <property type="match status" value="1"/>
</dbReference>
<evidence type="ECO:0000313" key="7">
    <source>
        <dbReference type="Proteomes" id="UP001168972"/>
    </source>
</evidence>
<dbReference type="Proteomes" id="UP001168972">
    <property type="component" value="Unassembled WGS sequence"/>
</dbReference>
<comment type="caution">
    <text evidence="6">The sequence shown here is derived from an EMBL/GenBank/DDBJ whole genome shotgun (WGS) entry which is preliminary data.</text>
</comment>
<proteinExistence type="inferred from homology"/>
<dbReference type="GO" id="GO:0005737">
    <property type="term" value="C:cytoplasm"/>
    <property type="evidence" value="ECO:0007669"/>
    <property type="project" value="TreeGrafter"/>
</dbReference>
<dbReference type="Pfam" id="PF01408">
    <property type="entry name" value="GFO_IDH_MocA"/>
    <property type="match status" value="1"/>
</dbReference>
<dbReference type="GO" id="GO:0006740">
    <property type="term" value="P:NADPH regeneration"/>
    <property type="evidence" value="ECO:0007669"/>
    <property type="project" value="TreeGrafter"/>
</dbReference>
<dbReference type="InterPro" id="IPR000683">
    <property type="entry name" value="Gfo/Idh/MocA-like_OxRdtase_N"/>
</dbReference>
<reference evidence="6" key="1">
    <citation type="journal article" date="2023" name="bioRxiv">
        <title>Scaffold-level genome assemblies of two parasitoid biocontrol wasps reveal the parthenogenesis mechanism and an associated novel virus.</title>
        <authorList>
            <person name="Inwood S."/>
            <person name="Skelly J."/>
            <person name="Guhlin J."/>
            <person name="Harrop T."/>
            <person name="Goldson S."/>
            <person name="Dearden P."/>
        </authorList>
    </citation>
    <scope>NUCLEOTIDE SEQUENCE</scope>
    <source>
        <strain evidence="6">Lincoln</strain>
        <tissue evidence="6">Whole body</tissue>
    </source>
</reference>